<feature type="transmembrane region" description="Helical" evidence="2">
    <location>
        <begin position="195"/>
        <end position="214"/>
    </location>
</feature>
<dbReference type="RefSeq" id="WP_079909964.1">
    <property type="nucleotide sequence ID" value="NZ_BAABJG010000008.1"/>
</dbReference>
<feature type="compositionally biased region" description="Low complexity" evidence="1">
    <location>
        <begin position="167"/>
        <end position="181"/>
    </location>
</feature>
<organism evidence="4 5">
    <name type="scientific">Paenibacillus vulneris</name>
    <dbReference type="NCBI Taxonomy" id="1133364"/>
    <lineage>
        <taxon>Bacteria</taxon>
        <taxon>Bacillati</taxon>
        <taxon>Bacillota</taxon>
        <taxon>Bacilli</taxon>
        <taxon>Bacillales</taxon>
        <taxon>Paenibacillaceae</taxon>
        <taxon>Paenibacillus</taxon>
    </lineage>
</organism>
<dbReference type="Gene3D" id="2.60.40.2230">
    <property type="entry name" value="Uncharacterised protein YcnI-like PF07987, DUF1775"/>
    <property type="match status" value="1"/>
</dbReference>
<gene>
    <name evidence="4" type="ORF">ACFQ4B_19665</name>
</gene>
<evidence type="ECO:0000256" key="1">
    <source>
        <dbReference type="SAM" id="MobiDB-lite"/>
    </source>
</evidence>
<keyword evidence="2" id="KW-1133">Transmembrane helix</keyword>
<keyword evidence="5" id="KW-1185">Reference proteome</keyword>
<keyword evidence="2" id="KW-0812">Transmembrane</keyword>
<feature type="domain" description="YncI copper-binding" evidence="3">
    <location>
        <begin position="25"/>
        <end position="144"/>
    </location>
</feature>
<name>A0ABW3US55_9BACL</name>
<dbReference type="Pfam" id="PF07987">
    <property type="entry name" value="DUF1775"/>
    <property type="match status" value="1"/>
</dbReference>
<evidence type="ECO:0000256" key="2">
    <source>
        <dbReference type="SAM" id="Phobius"/>
    </source>
</evidence>
<reference evidence="5" key="1">
    <citation type="journal article" date="2019" name="Int. J. Syst. Evol. Microbiol.">
        <title>The Global Catalogue of Microorganisms (GCM) 10K type strain sequencing project: providing services to taxonomists for standard genome sequencing and annotation.</title>
        <authorList>
            <consortium name="The Broad Institute Genomics Platform"/>
            <consortium name="The Broad Institute Genome Sequencing Center for Infectious Disease"/>
            <person name="Wu L."/>
            <person name="Ma J."/>
        </authorList>
    </citation>
    <scope>NUCLEOTIDE SEQUENCE [LARGE SCALE GENOMIC DNA]</scope>
    <source>
        <strain evidence="5">CCUG 53270</strain>
    </source>
</reference>
<proteinExistence type="predicted"/>
<keyword evidence="2" id="KW-0472">Membrane</keyword>
<evidence type="ECO:0000313" key="4">
    <source>
        <dbReference type="EMBL" id="MFD1222345.1"/>
    </source>
</evidence>
<dbReference type="CDD" id="cd08545">
    <property type="entry name" value="YcnI_like"/>
    <property type="match status" value="1"/>
</dbReference>
<dbReference type="InterPro" id="IPR012533">
    <property type="entry name" value="YcnI-copper_dom"/>
</dbReference>
<dbReference type="Proteomes" id="UP001597180">
    <property type="component" value="Unassembled WGS sequence"/>
</dbReference>
<evidence type="ECO:0000259" key="3">
    <source>
        <dbReference type="Pfam" id="PF07987"/>
    </source>
</evidence>
<sequence>MKKLNLIVMICLLFTVLGGGIASAHVTVLPSESVQGSYEKFTVRVPNEKDIPTVKVEVKFPLDSVSISRFEPKPGWKYDLTKDASGKITSVTWTATGEGLGATEFGEFNMQGKVADNATSISWKAYQTYKDGSVVEWVGAAGSDKPASVTKVNAKPAGAATDSHGHTATATEGNTGAANQSGSAAAAPAASQAPLYLSIAALLLGIIALIIALSKRKASR</sequence>
<protein>
    <submittedName>
        <fullName evidence="4">YcnI family protein</fullName>
    </submittedName>
</protein>
<dbReference type="EMBL" id="JBHTLU010000024">
    <property type="protein sequence ID" value="MFD1222345.1"/>
    <property type="molecule type" value="Genomic_DNA"/>
</dbReference>
<comment type="caution">
    <text evidence="4">The sequence shown here is derived from an EMBL/GenBank/DDBJ whole genome shotgun (WGS) entry which is preliminary data.</text>
</comment>
<accession>A0ABW3US55</accession>
<dbReference type="InterPro" id="IPR038507">
    <property type="entry name" value="YcnI-like_sf"/>
</dbReference>
<evidence type="ECO:0000313" key="5">
    <source>
        <dbReference type="Proteomes" id="UP001597180"/>
    </source>
</evidence>
<feature type="region of interest" description="Disordered" evidence="1">
    <location>
        <begin position="155"/>
        <end position="181"/>
    </location>
</feature>